<proteinExistence type="predicted"/>
<evidence type="ECO:0000259" key="4">
    <source>
        <dbReference type="PROSITE" id="PS50110"/>
    </source>
</evidence>
<protein>
    <submittedName>
        <fullName evidence="5">Sensitivity to red-light reduced protein</fullName>
    </submittedName>
</protein>
<dbReference type="GO" id="GO:0000160">
    <property type="term" value="P:phosphorelay signal transduction system"/>
    <property type="evidence" value="ECO:0007669"/>
    <property type="project" value="InterPro"/>
</dbReference>
<comment type="caution">
    <text evidence="5">The sequence shown here is derived from an EMBL/GenBank/DDBJ whole genome shotgun (WGS) entry which is preliminary data.</text>
</comment>
<dbReference type="AlphaFoldDB" id="A0A9P5SL21"/>
<feature type="domain" description="Response regulatory" evidence="4">
    <location>
        <begin position="67"/>
        <end position="193"/>
    </location>
</feature>
<dbReference type="EMBL" id="JAAAUY010000297">
    <property type="protein sequence ID" value="KAF9331868.1"/>
    <property type="molecule type" value="Genomic_DNA"/>
</dbReference>
<dbReference type="PROSITE" id="PS50110">
    <property type="entry name" value="RESPONSE_REGULATORY"/>
    <property type="match status" value="1"/>
</dbReference>
<dbReference type="InterPro" id="IPR011006">
    <property type="entry name" value="CheY-like_superfamily"/>
</dbReference>
<accession>A0A9P5SL21</accession>
<evidence type="ECO:0000256" key="3">
    <source>
        <dbReference type="SAM" id="MobiDB-lite"/>
    </source>
</evidence>
<reference evidence="5" key="1">
    <citation type="journal article" date="2020" name="Fungal Divers.">
        <title>Resolving the Mortierellaceae phylogeny through synthesis of multi-gene phylogenetics and phylogenomics.</title>
        <authorList>
            <person name="Vandepol N."/>
            <person name="Liber J."/>
            <person name="Desiro A."/>
            <person name="Na H."/>
            <person name="Kennedy M."/>
            <person name="Barry K."/>
            <person name="Grigoriev I.V."/>
            <person name="Miller A.N."/>
            <person name="O'Donnell K."/>
            <person name="Stajich J.E."/>
            <person name="Bonito G."/>
        </authorList>
    </citation>
    <scope>NUCLEOTIDE SEQUENCE</scope>
    <source>
        <strain evidence="5">NVP1</strain>
    </source>
</reference>
<gene>
    <name evidence="5" type="primary">SRR1_2</name>
    <name evidence="5" type="ORF">BG006_005264</name>
</gene>
<evidence type="ECO:0000256" key="1">
    <source>
        <dbReference type="ARBA" id="ARBA00022553"/>
    </source>
</evidence>
<organism evidence="5 6">
    <name type="scientific">Podila minutissima</name>
    <dbReference type="NCBI Taxonomy" id="64525"/>
    <lineage>
        <taxon>Eukaryota</taxon>
        <taxon>Fungi</taxon>
        <taxon>Fungi incertae sedis</taxon>
        <taxon>Mucoromycota</taxon>
        <taxon>Mortierellomycotina</taxon>
        <taxon>Mortierellomycetes</taxon>
        <taxon>Mortierellales</taxon>
        <taxon>Mortierellaceae</taxon>
        <taxon>Podila</taxon>
    </lineage>
</organism>
<keyword evidence="1 2" id="KW-0597">Phosphoprotein</keyword>
<dbReference type="PANTHER" id="PTHR43719:SF28">
    <property type="entry name" value="PEROXIDE STRESS-ACTIVATED HISTIDINE KINASE MAK1-RELATED"/>
    <property type="match status" value="1"/>
</dbReference>
<dbReference type="InterPro" id="IPR050956">
    <property type="entry name" value="2C_system_His_kinase"/>
</dbReference>
<dbReference type="CDD" id="cd17546">
    <property type="entry name" value="REC_hyHK_CKI1_RcsC-like"/>
    <property type="match status" value="1"/>
</dbReference>
<feature type="modified residue" description="4-aspartylphosphate" evidence="2">
    <location>
        <position position="120"/>
    </location>
</feature>
<feature type="compositionally biased region" description="Low complexity" evidence="3">
    <location>
        <begin position="20"/>
        <end position="35"/>
    </location>
</feature>
<dbReference type="SMART" id="SM00448">
    <property type="entry name" value="REC"/>
    <property type="match status" value="1"/>
</dbReference>
<dbReference type="Gene3D" id="3.40.50.2300">
    <property type="match status" value="1"/>
</dbReference>
<feature type="region of interest" description="Disordered" evidence="3">
    <location>
        <begin position="20"/>
        <end position="51"/>
    </location>
</feature>
<name>A0A9P5SL21_9FUNG</name>
<evidence type="ECO:0000313" key="5">
    <source>
        <dbReference type="EMBL" id="KAF9331868.1"/>
    </source>
</evidence>
<dbReference type="PANTHER" id="PTHR43719">
    <property type="entry name" value="TWO-COMPONENT HISTIDINE KINASE"/>
    <property type="match status" value="1"/>
</dbReference>
<keyword evidence="6" id="KW-1185">Reference proteome</keyword>
<sequence>MSTSTLSEALQNMSLATPISTSSSALSSPNSPDSAMFVTPPSSPSSPISSTDSINGDLLSGLSLKLRVMIVDDNSVNLDFLSKVLETHFKNEVILTHKVASGVEALEQLAQEAVDLILMDIDMPVLTGVQTTEAIRTGEEHAILKSNRTIPIIAVTTSDSEEQQELYRQSGMAGCVSKPIKIPVLRAVIQDALKPTG</sequence>
<dbReference type="Pfam" id="PF00072">
    <property type="entry name" value="Response_reg"/>
    <property type="match status" value="1"/>
</dbReference>
<dbReference type="InterPro" id="IPR001789">
    <property type="entry name" value="Sig_transdc_resp-reg_receiver"/>
</dbReference>
<dbReference type="SUPFAM" id="SSF52172">
    <property type="entry name" value="CheY-like"/>
    <property type="match status" value="1"/>
</dbReference>
<evidence type="ECO:0000313" key="6">
    <source>
        <dbReference type="Proteomes" id="UP000696485"/>
    </source>
</evidence>
<evidence type="ECO:0000256" key="2">
    <source>
        <dbReference type="PROSITE-ProRule" id="PRU00169"/>
    </source>
</evidence>
<dbReference type="Proteomes" id="UP000696485">
    <property type="component" value="Unassembled WGS sequence"/>
</dbReference>